<dbReference type="EMBL" id="VUNS01000001">
    <property type="protein sequence ID" value="MST95790.1"/>
    <property type="molecule type" value="Genomic_DNA"/>
</dbReference>
<dbReference type="AlphaFoldDB" id="A0A844FX03"/>
<evidence type="ECO:0000313" key="1">
    <source>
        <dbReference type="EMBL" id="MST95790.1"/>
    </source>
</evidence>
<proteinExistence type="predicted"/>
<gene>
    <name evidence="1" type="ORF">FYJ85_01865</name>
</gene>
<name>A0A844FX03_9BACT</name>
<keyword evidence="2" id="KW-1185">Reference proteome</keyword>
<organism evidence="1 2">
    <name type="scientific">Victivallis lenta</name>
    <dbReference type="NCBI Taxonomy" id="2606640"/>
    <lineage>
        <taxon>Bacteria</taxon>
        <taxon>Pseudomonadati</taxon>
        <taxon>Lentisphaerota</taxon>
        <taxon>Lentisphaeria</taxon>
        <taxon>Victivallales</taxon>
        <taxon>Victivallaceae</taxon>
        <taxon>Victivallis</taxon>
    </lineage>
</organism>
<comment type="caution">
    <text evidence="1">The sequence shown here is derived from an EMBL/GenBank/DDBJ whole genome shotgun (WGS) entry which is preliminary data.</text>
</comment>
<reference evidence="1 2" key="1">
    <citation type="submission" date="2019-08" db="EMBL/GenBank/DDBJ databases">
        <title>In-depth cultivation of the pig gut microbiome towards novel bacterial diversity and tailored functional studies.</title>
        <authorList>
            <person name="Wylensek D."/>
            <person name="Hitch T.C.A."/>
            <person name="Clavel T."/>
        </authorList>
    </citation>
    <scope>NUCLEOTIDE SEQUENCE [LARGE SCALE GENOMIC DNA]</scope>
    <source>
        <strain evidence="1 2">BBE-744-WT-12</strain>
    </source>
</reference>
<evidence type="ECO:0000313" key="2">
    <source>
        <dbReference type="Proteomes" id="UP000435649"/>
    </source>
</evidence>
<protein>
    <submittedName>
        <fullName evidence="1">Uncharacterized protein</fullName>
    </submittedName>
</protein>
<accession>A0A844FX03</accession>
<dbReference type="RefSeq" id="WP_154416812.1">
    <property type="nucleotide sequence ID" value="NZ_VUNS01000001.1"/>
</dbReference>
<dbReference type="Proteomes" id="UP000435649">
    <property type="component" value="Unassembled WGS sequence"/>
</dbReference>
<sequence length="120" mass="12946">MKHSIYIISLLTIFLLAGFFPSAACFSFAGKSVSSSFWEEGIRSQRGGCRDAEAVLLESSTARSEADERRDSVLPDFPDLAASVLLPCFFRGRPRIGAAVRSLRGQYVGGSLFGRAPPGL</sequence>